<keyword evidence="3" id="KW-0560">Oxidoreductase</keyword>
<dbReference type="InterPro" id="IPR013154">
    <property type="entry name" value="ADH-like_N"/>
</dbReference>
<dbReference type="Pfam" id="PF00107">
    <property type="entry name" value="ADH_zinc_N"/>
    <property type="match status" value="1"/>
</dbReference>
<proteinExistence type="inferred from homology"/>
<dbReference type="GO" id="GO:0016651">
    <property type="term" value="F:oxidoreductase activity, acting on NAD(P)H"/>
    <property type="evidence" value="ECO:0007669"/>
    <property type="project" value="InterPro"/>
</dbReference>
<evidence type="ECO:0000259" key="4">
    <source>
        <dbReference type="SMART" id="SM00829"/>
    </source>
</evidence>
<dbReference type="PANTHER" id="PTHR45348">
    <property type="entry name" value="HYPOTHETICAL OXIDOREDUCTASE (EUROFUNG)"/>
    <property type="match status" value="1"/>
</dbReference>
<dbReference type="InterPro" id="IPR047122">
    <property type="entry name" value="Trans-enoyl_RdTase-like"/>
</dbReference>
<dbReference type="SUPFAM" id="SSF51735">
    <property type="entry name" value="NAD(P)-binding Rossmann-fold domains"/>
    <property type="match status" value="1"/>
</dbReference>
<dbReference type="OrthoDB" id="48317at2759"/>
<organism evidence="5 6">
    <name type="scientific">Plenodomus tracheiphilus IPT5</name>
    <dbReference type="NCBI Taxonomy" id="1408161"/>
    <lineage>
        <taxon>Eukaryota</taxon>
        <taxon>Fungi</taxon>
        <taxon>Dikarya</taxon>
        <taxon>Ascomycota</taxon>
        <taxon>Pezizomycotina</taxon>
        <taxon>Dothideomycetes</taxon>
        <taxon>Pleosporomycetidae</taxon>
        <taxon>Pleosporales</taxon>
        <taxon>Pleosporineae</taxon>
        <taxon>Leptosphaeriaceae</taxon>
        <taxon>Plenodomus</taxon>
    </lineage>
</organism>
<evidence type="ECO:0000313" key="5">
    <source>
        <dbReference type="EMBL" id="KAF2849571.1"/>
    </source>
</evidence>
<evidence type="ECO:0000256" key="1">
    <source>
        <dbReference type="ARBA" id="ARBA00008072"/>
    </source>
</evidence>
<comment type="similarity">
    <text evidence="1">Belongs to the zinc-containing alcohol dehydrogenase family.</text>
</comment>
<sequence>MSTQKAVVHKSKGVSELRTDVPLPKLPGDDWILVKTKAVALNPTDWKSIENAPSPGAIVGCDYAGNVTEVGKAVTKFKVGDKVAGFARGGDPADHSNGAFAEHIKAKFGIQIKVSDNISFESAATLGVGISTVGQALYQELGLPFPPEKVKEPTTLLIYGASTATGTLAVQFAKLTGLKVIATASPHNFDLVRKLGADQVFDYKDPECGDKIRKATDDKLKLVFDCIAEGSSPDIIAKALSSSGGHVSTLLPAKSFGGRDDVKHNFTFAYTSLGEKYDDRFPASQEDYEFGKKFWALAEDLINSGKVKTHPTEVRKGLEGVPQGLNDLKDGKVSGVKLVYTVE</sequence>
<accession>A0A6A7B240</accession>
<dbReference type="CDD" id="cd08249">
    <property type="entry name" value="enoyl_reductase_like"/>
    <property type="match status" value="1"/>
</dbReference>
<feature type="domain" description="Enoyl reductase (ER)" evidence="4">
    <location>
        <begin position="13"/>
        <end position="339"/>
    </location>
</feature>
<protein>
    <submittedName>
        <fullName evidence="5">Oxidoreductase-like protein</fullName>
    </submittedName>
</protein>
<dbReference type="SUPFAM" id="SSF50129">
    <property type="entry name" value="GroES-like"/>
    <property type="match status" value="1"/>
</dbReference>
<dbReference type="Proteomes" id="UP000799423">
    <property type="component" value="Unassembled WGS sequence"/>
</dbReference>
<dbReference type="SMART" id="SM00829">
    <property type="entry name" value="PKS_ER"/>
    <property type="match status" value="1"/>
</dbReference>
<name>A0A6A7B240_9PLEO</name>
<dbReference type="Gene3D" id="3.90.180.10">
    <property type="entry name" value="Medium-chain alcohol dehydrogenases, catalytic domain"/>
    <property type="match status" value="1"/>
</dbReference>
<dbReference type="Pfam" id="PF08240">
    <property type="entry name" value="ADH_N"/>
    <property type="match status" value="1"/>
</dbReference>
<dbReference type="InterPro" id="IPR013149">
    <property type="entry name" value="ADH-like_C"/>
</dbReference>
<dbReference type="Gene3D" id="3.40.50.720">
    <property type="entry name" value="NAD(P)-binding Rossmann-like Domain"/>
    <property type="match status" value="1"/>
</dbReference>
<dbReference type="AlphaFoldDB" id="A0A6A7B240"/>
<evidence type="ECO:0000256" key="2">
    <source>
        <dbReference type="ARBA" id="ARBA00011245"/>
    </source>
</evidence>
<evidence type="ECO:0000313" key="6">
    <source>
        <dbReference type="Proteomes" id="UP000799423"/>
    </source>
</evidence>
<dbReference type="InterPro" id="IPR011032">
    <property type="entry name" value="GroES-like_sf"/>
</dbReference>
<reference evidence="5" key="1">
    <citation type="submission" date="2020-01" db="EMBL/GenBank/DDBJ databases">
        <authorList>
            <consortium name="DOE Joint Genome Institute"/>
            <person name="Haridas S."/>
            <person name="Albert R."/>
            <person name="Binder M."/>
            <person name="Bloem J."/>
            <person name="Labutti K."/>
            <person name="Salamov A."/>
            <person name="Andreopoulos B."/>
            <person name="Baker S.E."/>
            <person name="Barry K."/>
            <person name="Bills G."/>
            <person name="Bluhm B.H."/>
            <person name="Cannon C."/>
            <person name="Castanera R."/>
            <person name="Culley D.E."/>
            <person name="Daum C."/>
            <person name="Ezra D."/>
            <person name="Gonzalez J.B."/>
            <person name="Henrissat B."/>
            <person name="Kuo A."/>
            <person name="Liang C."/>
            <person name="Lipzen A."/>
            <person name="Lutzoni F."/>
            <person name="Magnuson J."/>
            <person name="Mondo S."/>
            <person name="Nolan M."/>
            <person name="Ohm R."/>
            <person name="Pangilinan J."/>
            <person name="Park H.-J."/>
            <person name="Ramirez L."/>
            <person name="Alfaro M."/>
            <person name="Sun H."/>
            <person name="Tritt A."/>
            <person name="Yoshinaga Y."/>
            <person name="Zwiers L.-H."/>
            <person name="Turgeon B.G."/>
            <person name="Goodwin S.B."/>
            <person name="Spatafora J.W."/>
            <person name="Crous P.W."/>
            <person name="Grigoriev I.V."/>
        </authorList>
    </citation>
    <scope>NUCLEOTIDE SEQUENCE</scope>
    <source>
        <strain evidence="5">IPT5</strain>
    </source>
</reference>
<dbReference type="InterPro" id="IPR036291">
    <property type="entry name" value="NAD(P)-bd_dom_sf"/>
</dbReference>
<keyword evidence="6" id="KW-1185">Reference proteome</keyword>
<comment type="subunit">
    <text evidence="2">Monomer.</text>
</comment>
<dbReference type="EMBL" id="MU006311">
    <property type="protein sequence ID" value="KAF2849571.1"/>
    <property type="molecule type" value="Genomic_DNA"/>
</dbReference>
<dbReference type="PANTHER" id="PTHR45348:SF2">
    <property type="entry name" value="ZINC-TYPE ALCOHOL DEHYDROGENASE-LIKE PROTEIN C2E1P3.01"/>
    <property type="match status" value="1"/>
</dbReference>
<gene>
    <name evidence="5" type="ORF">T440DRAFT_399163</name>
</gene>
<evidence type="ECO:0000256" key="3">
    <source>
        <dbReference type="ARBA" id="ARBA00023002"/>
    </source>
</evidence>
<dbReference type="InterPro" id="IPR020843">
    <property type="entry name" value="ER"/>
</dbReference>